<dbReference type="Pfam" id="PF01895">
    <property type="entry name" value="PhoU"/>
    <property type="match status" value="2"/>
</dbReference>
<dbReference type="EMBL" id="CP001734">
    <property type="protein sequence ID" value="ACV69267.1"/>
    <property type="molecule type" value="Genomic_DNA"/>
</dbReference>
<dbReference type="InterPro" id="IPR002575">
    <property type="entry name" value="Aminoglycoside_PTrfase"/>
</dbReference>
<evidence type="ECO:0000313" key="4">
    <source>
        <dbReference type="EMBL" id="ACV69267.1"/>
    </source>
</evidence>
<dbReference type="InterPro" id="IPR038078">
    <property type="entry name" value="PhoU-like_sf"/>
</dbReference>
<name>C8X4P4_DESRD</name>
<organism evidence="4 5">
    <name type="scientific">Desulfohalobium retbaense (strain ATCC 49708 / DSM 5692 / JCM 16813 / HR100)</name>
    <dbReference type="NCBI Taxonomy" id="485915"/>
    <lineage>
        <taxon>Bacteria</taxon>
        <taxon>Pseudomonadati</taxon>
        <taxon>Thermodesulfobacteriota</taxon>
        <taxon>Desulfovibrionia</taxon>
        <taxon>Desulfovibrionales</taxon>
        <taxon>Desulfohalobiaceae</taxon>
        <taxon>Desulfohalobium</taxon>
    </lineage>
</organism>
<dbReference type="PANTHER" id="PTHR42930">
    <property type="entry name" value="PHOSPHATE-SPECIFIC TRANSPORT SYSTEM ACCESSORY PROTEIN PHOU"/>
    <property type="match status" value="1"/>
</dbReference>
<evidence type="ECO:0000313" key="5">
    <source>
        <dbReference type="Proteomes" id="UP000001052"/>
    </source>
</evidence>
<dbReference type="GO" id="GO:0045936">
    <property type="term" value="P:negative regulation of phosphate metabolic process"/>
    <property type="evidence" value="ECO:0007669"/>
    <property type="project" value="InterPro"/>
</dbReference>
<feature type="domain" description="PhoU" evidence="3">
    <location>
        <begin position="18"/>
        <end position="99"/>
    </location>
</feature>
<comment type="similarity">
    <text evidence="1">Belongs to the PhoU family.</text>
</comment>
<dbReference type="Gene3D" id="3.90.1200.10">
    <property type="match status" value="1"/>
</dbReference>
<keyword evidence="5" id="KW-1185">Reference proteome</keyword>
<reference evidence="5" key="1">
    <citation type="submission" date="2009-09" db="EMBL/GenBank/DDBJ databases">
        <title>The complete chromosome of Desulfohalobium retbaense DSM 5692.</title>
        <authorList>
            <consortium name="US DOE Joint Genome Institute (JGI-PGF)"/>
            <person name="Lucas S."/>
            <person name="Copeland A."/>
            <person name="Lapidus A."/>
            <person name="Glavina del Rio T."/>
            <person name="Dalin E."/>
            <person name="Tice H."/>
            <person name="Bruce D."/>
            <person name="Goodwin L."/>
            <person name="Pitluck S."/>
            <person name="Kyrpides N."/>
            <person name="Mavromatis K."/>
            <person name="Ivanova N."/>
            <person name="Mikhailova N."/>
            <person name="Munk A.C."/>
            <person name="Brettin T."/>
            <person name="Detter J.C."/>
            <person name="Han C."/>
            <person name="Tapia R."/>
            <person name="Larimer F."/>
            <person name="Land M."/>
            <person name="Hauser L."/>
            <person name="Markowitz V."/>
            <person name="Cheng J.-F."/>
            <person name="Hugenholtz P."/>
            <person name="Woyke T."/>
            <person name="Wu D."/>
            <person name="Spring S."/>
            <person name="Klenk H.-P."/>
            <person name="Eisen J.A."/>
        </authorList>
    </citation>
    <scope>NUCLEOTIDE SEQUENCE [LARGE SCALE GENOMIC DNA]</scope>
    <source>
        <strain evidence="5">DSM 5692</strain>
    </source>
</reference>
<evidence type="ECO:0000259" key="2">
    <source>
        <dbReference type="Pfam" id="PF01636"/>
    </source>
</evidence>
<feature type="domain" description="Aminoglycoside phosphotransferase" evidence="2">
    <location>
        <begin position="270"/>
        <end position="465"/>
    </location>
</feature>
<dbReference type="AlphaFoldDB" id="C8X4P4"/>
<dbReference type="PANTHER" id="PTHR42930:SF3">
    <property type="entry name" value="PHOSPHATE-SPECIFIC TRANSPORT SYSTEM ACCESSORY PROTEIN PHOU"/>
    <property type="match status" value="1"/>
</dbReference>
<sequence length="548" mass="63480">MISLESLEENFRFLTLEVANQARATRDILGKPEKELVERLIARDDYIDNLKTIIENKCFSRIHAEEGAEQSESNRIRAIHIICVNLERIADHCVNIVRQIKHFSDPTFLHRYEFHSMFNLIQSGLDMILPVQRSQKVAQALTICKIEHELDNQYKERFDQIQDEMRAQHNADVGDLITALFIFRYLERIGDALLNVGEAFIFAFLGEKIKIHQFQALQETLSQAGYEGSLSEIDFESIWGGRSGCRIRRVKNTNPDPSKEVIFKEGQKEKIQQERDNIDRWSDLFPGIAPHVVGYNEGGNYASMLVEFLPGCTLDEVVLTTEPEQVRNALFVFEQTLVDVWEDTIDPQDHPSPGFIKQLSGRLDKIQQVHPGILTPHKRIGRITIPSLRKRLEQGTALEQAVQAPFTVLLHGDCNLNNVVYDFEEQRIRFIDLYRSRQADYIQDVSVFLVSNFRMPIFEPSLRARLNWTIRHFYHFARGFAAKHGDTTFSFRLALGLCRSFLTSTRFELDTEFAYEMAERGGYLLDRLLEHGSKHQEEFTFPEAVLYY</sequence>
<dbReference type="Pfam" id="PF01636">
    <property type="entry name" value="APH"/>
    <property type="match status" value="1"/>
</dbReference>
<reference evidence="4 5" key="2">
    <citation type="journal article" date="2010" name="Stand. Genomic Sci.">
        <title>Complete genome sequence of Desulfohalobium retbaense type strain (HR(100)).</title>
        <authorList>
            <person name="Spring S."/>
            <person name="Nolan M."/>
            <person name="Lapidus A."/>
            <person name="Glavina Del Rio T."/>
            <person name="Copeland A."/>
            <person name="Tice H."/>
            <person name="Cheng J.F."/>
            <person name="Lucas S."/>
            <person name="Land M."/>
            <person name="Chen F."/>
            <person name="Bruce D."/>
            <person name="Goodwin L."/>
            <person name="Pitluck S."/>
            <person name="Ivanova N."/>
            <person name="Mavromatis K."/>
            <person name="Mikhailova N."/>
            <person name="Pati A."/>
            <person name="Chen A."/>
            <person name="Palaniappan K."/>
            <person name="Hauser L."/>
            <person name="Chang Y.J."/>
            <person name="Jeffries C.D."/>
            <person name="Munk C."/>
            <person name="Kiss H."/>
            <person name="Chain P."/>
            <person name="Han C."/>
            <person name="Brettin T."/>
            <person name="Detter J.C."/>
            <person name="Schuler E."/>
            <person name="Goker M."/>
            <person name="Rohde M."/>
            <person name="Bristow J."/>
            <person name="Eisen J.A."/>
            <person name="Markowitz V."/>
            <person name="Hugenholtz P."/>
            <person name="Kyrpides N.C."/>
            <person name="Klenk H.P."/>
        </authorList>
    </citation>
    <scope>NUCLEOTIDE SEQUENCE [LARGE SCALE GENOMIC DNA]</scope>
    <source>
        <strain evidence="4 5">DSM 5692</strain>
    </source>
</reference>
<feature type="domain" description="PhoU" evidence="3">
    <location>
        <begin position="115"/>
        <end position="198"/>
    </location>
</feature>
<dbReference type="eggNOG" id="COG3231">
    <property type="taxonomic scope" value="Bacteria"/>
</dbReference>
<accession>C8X4P4</accession>
<dbReference type="SUPFAM" id="SSF109755">
    <property type="entry name" value="PhoU-like"/>
    <property type="match status" value="1"/>
</dbReference>
<dbReference type="OrthoDB" id="3806873at2"/>
<dbReference type="HOGENOM" id="CLU_501294_0_0_7"/>
<dbReference type="eggNOG" id="COG0704">
    <property type="taxonomic scope" value="Bacteria"/>
</dbReference>
<protein>
    <submittedName>
        <fullName evidence="4">Phosphate uptake regulator, PhoU</fullName>
    </submittedName>
</protein>
<dbReference type="Proteomes" id="UP000001052">
    <property type="component" value="Chromosome"/>
</dbReference>
<dbReference type="Gene3D" id="1.20.58.220">
    <property type="entry name" value="Phosphate transport system protein phou homolog 2, domain 2"/>
    <property type="match status" value="1"/>
</dbReference>
<dbReference type="KEGG" id="drt:Dret_1983"/>
<dbReference type="InterPro" id="IPR028366">
    <property type="entry name" value="PhoU"/>
</dbReference>
<proteinExistence type="inferred from homology"/>
<gene>
    <name evidence="4" type="ordered locus">Dret_1983</name>
</gene>
<dbReference type="RefSeq" id="WP_015752410.1">
    <property type="nucleotide sequence ID" value="NC_013223.1"/>
</dbReference>
<dbReference type="STRING" id="485915.Dret_1983"/>
<dbReference type="SUPFAM" id="SSF56112">
    <property type="entry name" value="Protein kinase-like (PK-like)"/>
    <property type="match status" value="1"/>
</dbReference>
<evidence type="ECO:0000259" key="3">
    <source>
        <dbReference type="Pfam" id="PF01895"/>
    </source>
</evidence>
<dbReference type="GO" id="GO:0030643">
    <property type="term" value="P:intracellular phosphate ion homeostasis"/>
    <property type="evidence" value="ECO:0007669"/>
    <property type="project" value="InterPro"/>
</dbReference>
<dbReference type="InterPro" id="IPR011009">
    <property type="entry name" value="Kinase-like_dom_sf"/>
</dbReference>
<dbReference type="InterPro" id="IPR026022">
    <property type="entry name" value="PhoU_dom"/>
</dbReference>
<evidence type="ECO:0000256" key="1">
    <source>
        <dbReference type="ARBA" id="ARBA00008107"/>
    </source>
</evidence>